<name>A0A1G1TIF3_9BACT</name>
<dbReference type="Proteomes" id="UP000177506">
    <property type="component" value="Unassembled WGS sequence"/>
</dbReference>
<comment type="caution">
    <text evidence="1">The sequence shown here is derived from an EMBL/GenBank/DDBJ whole genome shotgun (WGS) entry which is preliminary data.</text>
</comment>
<evidence type="ECO:0000313" key="2">
    <source>
        <dbReference type="Proteomes" id="UP000177506"/>
    </source>
</evidence>
<dbReference type="InterPro" id="IPR027417">
    <property type="entry name" value="P-loop_NTPase"/>
</dbReference>
<evidence type="ECO:0008006" key="3">
    <source>
        <dbReference type="Google" id="ProtNLM"/>
    </source>
</evidence>
<accession>A0A1G1TIF3</accession>
<protein>
    <recommendedName>
        <fullName evidence="3">ATPase AAA-type core domain-containing protein</fullName>
    </recommendedName>
</protein>
<dbReference type="EMBL" id="MDZA01000122">
    <property type="protein sequence ID" value="OGX90646.1"/>
    <property type="molecule type" value="Genomic_DNA"/>
</dbReference>
<gene>
    <name evidence="1" type="ORF">BEN49_06215</name>
</gene>
<organism evidence="1 2">
    <name type="scientific">Hymenobacter coccineus</name>
    <dbReference type="NCBI Taxonomy" id="1908235"/>
    <lineage>
        <taxon>Bacteria</taxon>
        <taxon>Pseudomonadati</taxon>
        <taxon>Bacteroidota</taxon>
        <taxon>Cytophagia</taxon>
        <taxon>Cytophagales</taxon>
        <taxon>Hymenobacteraceae</taxon>
        <taxon>Hymenobacter</taxon>
    </lineage>
</organism>
<reference evidence="1 2" key="1">
    <citation type="submission" date="2016-08" db="EMBL/GenBank/DDBJ databases">
        <title>Hymenobacter coccineus sp. nov., Hymenobacter lapidarius sp. nov. and Hymenobacter glacialis sp. nov., isolated from Antarctic soil.</title>
        <authorList>
            <person name="Sedlacek I."/>
            <person name="Kralova S."/>
            <person name="Kyrova K."/>
            <person name="Maslanova I."/>
            <person name="Stankova E."/>
            <person name="Vrbovska V."/>
            <person name="Nemec M."/>
            <person name="Bartak M."/>
            <person name="Svec P."/>
            <person name="Busse H.-J."/>
            <person name="Pantucek R."/>
        </authorList>
    </citation>
    <scope>NUCLEOTIDE SEQUENCE [LARGE SCALE GENOMIC DNA]</scope>
    <source>
        <strain evidence="1 2">CCM 8649</strain>
    </source>
</reference>
<evidence type="ECO:0000313" key="1">
    <source>
        <dbReference type="EMBL" id="OGX90646.1"/>
    </source>
</evidence>
<sequence>MEKLLLFLRQQSKKHQIIITTHSPQVLDMLEEDELDRITICELDQKKGTQFRKLKKAQIVTAKKYMQEIGFLSDYWRHGTLETNN</sequence>
<proteinExistence type="predicted"/>
<keyword evidence="2" id="KW-1185">Reference proteome</keyword>
<dbReference type="Gene3D" id="3.40.50.300">
    <property type="entry name" value="P-loop containing nucleotide triphosphate hydrolases"/>
    <property type="match status" value="1"/>
</dbReference>
<dbReference type="AlphaFoldDB" id="A0A1G1TIF3"/>